<evidence type="ECO:0000313" key="2">
    <source>
        <dbReference type="EMBL" id="DAE22369.1"/>
    </source>
</evidence>
<protein>
    <submittedName>
        <fullName evidence="2">Uncharacterized protein</fullName>
    </submittedName>
</protein>
<organism evidence="2">
    <name type="scientific">Siphoviridae sp. ctf4O12</name>
    <dbReference type="NCBI Taxonomy" id="2826410"/>
    <lineage>
        <taxon>Viruses</taxon>
        <taxon>Duplodnaviria</taxon>
        <taxon>Heunggongvirae</taxon>
        <taxon>Uroviricota</taxon>
        <taxon>Caudoviricetes</taxon>
    </lineage>
</organism>
<dbReference type="EMBL" id="BK015732">
    <property type="protein sequence ID" value="DAE22369.1"/>
    <property type="molecule type" value="Genomic_DNA"/>
</dbReference>
<sequence>MRDREEAREREAKRAQRLEKAGIPASLGSFIRDDADLEALNETLAGLAKSSPAPAGVASTPTLPTVGTKNPGGEVLSVDEMLVRAEANNDTNAVSRLKLAKLASVSNLI</sequence>
<feature type="compositionally biased region" description="Polar residues" evidence="1">
    <location>
        <begin position="59"/>
        <end position="68"/>
    </location>
</feature>
<evidence type="ECO:0000256" key="1">
    <source>
        <dbReference type="SAM" id="MobiDB-lite"/>
    </source>
</evidence>
<name>A0A8S5QU34_9CAUD</name>
<feature type="region of interest" description="Disordered" evidence="1">
    <location>
        <begin position="48"/>
        <end position="72"/>
    </location>
</feature>
<reference evidence="2" key="1">
    <citation type="journal article" date="2021" name="Proc. Natl. Acad. Sci. U.S.A.">
        <title>A Catalog of Tens of Thousands of Viruses from Human Metagenomes Reveals Hidden Associations with Chronic Diseases.</title>
        <authorList>
            <person name="Tisza M.J."/>
            <person name="Buck C.B."/>
        </authorList>
    </citation>
    <scope>NUCLEOTIDE SEQUENCE</scope>
    <source>
        <strain evidence="2">Ctf4O12</strain>
    </source>
</reference>
<proteinExistence type="predicted"/>
<accession>A0A8S5QU34</accession>